<dbReference type="GO" id="GO:0008270">
    <property type="term" value="F:zinc ion binding"/>
    <property type="evidence" value="ECO:0007669"/>
    <property type="project" value="UniProtKB-KW"/>
</dbReference>
<dbReference type="InterPro" id="IPR007527">
    <property type="entry name" value="Znf_SWIM"/>
</dbReference>
<keyword evidence="1" id="KW-0479">Metal-binding</keyword>
<evidence type="ECO:0000313" key="5">
    <source>
        <dbReference type="Proteomes" id="UP001139485"/>
    </source>
</evidence>
<proteinExistence type="predicted"/>
<gene>
    <name evidence="4" type="ORF">M8330_14320</name>
</gene>
<feature type="region of interest" description="Disordered" evidence="2">
    <location>
        <begin position="434"/>
        <end position="472"/>
    </location>
</feature>
<feature type="region of interest" description="Disordered" evidence="2">
    <location>
        <begin position="119"/>
        <end position="138"/>
    </location>
</feature>
<dbReference type="Proteomes" id="UP001139485">
    <property type="component" value="Unassembled WGS sequence"/>
</dbReference>
<evidence type="ECO:0000256" key="2">
    <source>
        <dbReference type="SAM" id="MobiDB-lite"/>
    </source>
</evidence>
<dbReference type="EMBL" id="JAMOIL010000018">
    <property type="protein sequence ID" value="MCM0621466.1"/>
    <property type="molecule type" value="Genomic_DNA"/>
</dbReference>
<organism evidence="4 5">
    <name type="scientific">Nocardioides bruguierae</name>
    <dbReference type="NCBI Taxonomy" id="2945102"/>
    <lineage>
        <taxon>Bacteria</taxon>
        <taxon>Bacillati</taxon>
        <taxon>Actinomycetota</taxon>
        <taxon>Actinomycetes</taxon>
        <taxon>Propionibacteriales</taxon>
        <taxon>Nocardioidaceae</taxon>
        <taxon>Nocardioides</taxon>
    </lineage>
</organism>
<dbReference type="Pfam" id="PF04434">
    <property type="entry name" value="SWIM"/>
    <property type="match status" value="1"/>
</dbReference>
<feature type="compositionally biased region" description="Low complexity" evidence="2">
    <location>
        <begin position="119"/>
        <end position="129"/>
    </location>
</feature>
<comment type="caution">
    <text evidence="4">The sequence shown here is derived from an EMBL/GenBank/DDBJ whole genome shotgun (WGS) entry which is preliminary data.</text>
</comment>
<feature type="domain" description="SWIM-type" evidence="3">
    <location>
        <begin position="60"/>
        <end position="93"/>
    </location>
</feature>
<keyword evidence="1" id="KW-0862">Zinc</keyword>
<keyword evidence="1" id="KW-0863">Zinc-finger</keyword>
<dbReference type="PROSITE" id="PS50966">
    <property type="entry name" value="ZF_SWIM"/>
    <property type="match status" value="1"/>
</dbReference>
<evidence type="ECO:0000313" key="4">
    <source>
        <dbReference type="EMBL" id="MCM0621466.1"/>
    </source>
</evidence>
<dbReference type="AlphaFoldDB" id="A0A9X2D969"/>
<name>A0A9X2D969_9ACTN</name>
<dbReference type="Pfam" id="PF18944">
    <property type="entry name" value="DUF5691"/>
    <property type="match status" value="1"/>
</dbReference>
<dbReference type="RefSeq" id="WP_250827894.1">
    <property type="nucleotide sequence ID" value="NZ_JAMOIL010000018.1"/>
</dbReference>
<feature type="region of interest" description="Disordered" evidence="2">
    <location>
        <begin position="763"/>
        <end position="785"/>
    </location>
</feature>
<evidence type="ECO:0000259" key="3">
    <source>
        <dbReference type="PROSITE" id="PS50966"/>
    </source>
</evidence>
<reference evidence="4" key="1">
    <citation type="submission" date="2022-05" db="EMBL/GenBank/DDBJ databases">
        <authorList>
            <person name="Tuo L."/>
        </authorList>
    </citation>
    <scope>NUCLEOTIDE SEQUENCE</scope>
    <source>
        <strain evidence="4">BSK12Z-4</strain>
    </source>
</reference>
<protein>
    <submittedName>
        <fullName evidence="4">DUF5691 domain-containing protein</fullName>
    </submittedName>
</protein>
<evidence type="ECO:0000256" key="1">
    <source>
        <dbReference type="PROSITE-ProRule" id="PRU00325"/>
    </source>
</evidence>
<feature type="compositionally biased region" description="Basic and acidic residues" evidence="2">
    <location>
        <begin position="458"/>
        <end position="469"/>
    </location>
</feature>
<accession>A0A9X2D969</accession>
<keyword evidence="5" id="KW-1185">Reference proteome</keyword>
<dbReference type="InterPro" id="IPR043746">
    <property type="entry name" value="DUF5691"/>
</dbReference>
<sequence length="970" mass="103257">MSAAISEWTLDRVQRAAPDASSWAAARRLALPPGQGPWSGCGATETLLWGQCQGSGRTPYQVSVDLTGPAYRCSCPSRKHPCKHSLALLSLWVRGSLDAGSAGEPEDTARAWAEKRAQAAATAAAADPAKPVDTEAQAKRRAERLALMDDGVEDLARWLTDLARAGTADARARPTSWWEETAARLVDAQVPGLAERVRDLSAEVLARPDWPDHLLAEVGLWWTTVHAWRRRDDLPLPQRADLRAFVGWAVPSAEVRAADALEDEWLVLGAHRTDRGRVQEQRTWLQGLRSGEVVRLLDFAAGGSALPTARLTGSVLGAAVARYDGTHPRRALLATEPVLLRADESLPVGGSLRQAQAALADAWRRSPWVSRVPVVLEDARVGEHAVTDAVGASAPLLDGEDPWVLAALTGGRPTRVFGELEAGGFRALAVSPLGGRAATSAGEERTSRPPTPADDSDADRRSRNDEVVSRDQAALSHQHLRAWWEAVTSTALVGTARRPLPEGLPSPVATRPQADPATALLDAAATGTALLRASAVAPQATEEQAAAPDDTLPPASERAAQLLTLLLTQPPVGGRLSGHALQRWLEAAARAGVRAPHDALVPLLTTATKRRELRAGVREVLDARGTWLASRRQEWHWALAPAEAAPARVDPAAWALLGSSHRAVLVRRLRADDPDAARALVESTWRADSAAVRAELLTALEVGLGEADAALLEAALDDRAAGVREQALALLDALPGSPRAQRLADVLAPLVRPQGMLRRSLGVGLPDDDAAAPRDGLGPAPRGRSRRGWWLERLAAGAPLATWTGTGVSAEVAARSLVGTDAWPGVRRAVALRRDVVWARAVLAAQAAGPDWDARVAAVLPDTERGPAVLARVGQVTSVPELTAAVRLLPVADGHPTWDEATSLTVLARLERLKRPPHVLDDLVDELAAHLHPTTADHVRRLAASEGQTHPLHRLATLLDLVPALTEAFA</sequence>